<dbReference type="PANTHER" id="PTHR11133:SF22">
    <property type="entry name" value="ALPHA-AMINOADIPIC SEMIALDEHYDE SYNTHASE, MITOCHONDRIAL"/>
    <property type="match status" value="1"/>
</dbReference>
<evidence type="ECO:0000256" key="1">
    <source>
        <dbReference type="ARBA" id="ARBA00023002"/>
    </source>
</evidence>
<dbReference type="SUPFAM" id="SSF55347">
    <property type="entry name" value="Glyceraldehyde-3-phosphate dehydrogenase-like, C-terminal domain"/>
    <property type="match status" value="1"/>
</dbReference>
<proteinExistence type="predicted"/>
<dbReference type="Proteomes" id="UP001501410">
    <property type="component" value="Unassembled WGS sequence"/>
</dbReference>
<keyword evidence="1" id="KW-0560">Oxidoreductase</keyword>
<dbReference type="RefSeq" id="WP_344824257.1">
    <property type="nucleotide sequence ID" value="NZ_BAABEZ010000022.1"/>
</dbReference>
<comment type="caution">
    <text evidence="4">The sequence shown here is derived from an EMBL/GenBank/DDBJ whole genome shotgun (WGS) entry which is preliminary data.</text>
</comment>
<dbReference type="Pfam" id="PF03435">
    <property type="entry name" value="Sacchrp_dh_NADP"/>
    <property type="match status" value="1"/>
</dbReference>
<dbReference type="InterPro" id="IPR005097">
    <property type="entry name" value="Sacchrp_dh_NADP-bd"/>
</dbReference>
<dbReference type="PANTHER" id="PTHR11133">
    <property type="entry name" value="SACCHAROPINE DEHYDROGENASE"/>
    <property type="match status" value="1"/>
</dbReference>
<dbReference type="InterPro" id="IPR032095">
    <property type="entry name" value="Sacchrp_dh-like_C"/>
</dbReference>
<keyword evidence="5" id="KW-1185">Reference proteome</keyword>
<dbReference type="InterPro" id="IPR036291">
    <property type="entry name" value="NAD(P)-bd_dom_sf"/>
</dbReference>
<name>A0ABP8MNC9_9BACT</name>
<dbReference type="Gene3D" id="3.30.360.10">
    <property type="entry name" value="Dihydrodipicolinate Reductase, domain 2"/>
    <property type="match status" value="1"/>
</dbReference>
<dbReference type="Gene3D" id="3.40.50.720">
    <property type="entry name" value="NAD(P)-binding Rossmann-like Domain"/>
    <property type="match status" value="1"/>
</dbReference>
<dbReference type="SUPFAM" id="SSF51735">
    <property type="entry name" value="NAD(P)-binding Rossmann-fold domains"/>
    <property type="match status" value="1"/>
</dbReference>
<feature type="domain" description="Saccharopine dehydrogenase-like C-terminal" evidence="3">
    <location>
        <begin position="128"/>
        <end position="439"/>
    </location>
</feature>
<organism evidence="4 5">
    <name type="scientific">Rurimicrobium arvi</name>
    <dbReference type="NCBI Taxonomy" id="2049916"/>
    <lineage>
        <taxon>Bacteria</taxon>
        <taxon>Pseudomonadati</taxon>
        <taxon>Bacteroidota</taxon>
        <taxon>Chitinophagia</taxon>
        <taxon>Chitinophagales</taxon>
        <taxon>Chitinophagaceae</taxon>
        <taxon>Rurimicrobium</taxon>
    </lineage>
</organism>
<evidence type="ECO:0000313" key="4">
    <source>
        <dbReference type="EMBL" id="GAA4453168.1"/>
    </source>
</evidence>
<dbReference type="InterPro" id="IPR051168">
    <property type="entry name" value="AASS"/>
</dbReference>
<sequence length="447" mass="50588">MVTILIVGAGKSSTFLIESMLKFTQRKSAPWKVIVADSDEESLKNKVKHFPNGEIAVFDVTNERERQALVKRADIVLSLMPPHLHILLAKDCLQFHKHLITSSYVSDEMKELDKAAKEAGLMFLCEMGLDPGLDHMSASLLFDSIHRVNCEVISFKSYCGGLVAPESDDNPWHYKFSWNPINIINAGKDGARFLEGGTPIEVGYHDMFAHEKHITCEGVGDLAYYPNRDSLDYIHKYNLHYVKDFMRATLRHPDFCKGWNALVAMGVTDNAVLHDTAALTEEEWIKTVVGYDNTNISLRDFTFDKYDIRNPQIQKMIDWLGFFTDTRLNIGLRSSGEILLDVLKQKWAMKPEDKDMVVMQHEVEYAHPEKSEICKLKSSMVVVGDDNEHSAMAKTVGLPMAIAAELLAFKLIKPLHGVIIPTNAEVYKPVLNRLEKKGLFFNEVVKS</sequence>
<feature type="domain" description="Saccharopine dehydrogenase NADP binding" evidence="2">
    <location>
        <begin position="4"/>
        <end position="123"/>
    </location>
</feature>
<evidence type="ECO:0000259" key="2">
    <source>
        <dbReference type="Pfam" id="PF03435"/>
    </source>
</evidence>
<dbReference type="Pfam" id="PF16653">
    <property type="entry name" value="Sacchrp_dh_C"/>
    <property type="match status" value="1"/>
</dbReference>
<evidence type="ECO:0000313" key="5">
    <source>
        <dbReference type="Proteomes" id="UP001501410"/>
    </source>
</evidence>
<dbReference type="EMBL" id="BAABEZ010000022">
    <property type="protein sequence ID" value="GAA4453168.1"/>
    <property type="molecule type" value="Genomic_DNA"/>
</dbReference>
<dbReference type="Gene3D" id="1.10.1870.10">
    <property type="entry name" value="Domain 3, Saccharopine reductase"/>
    <property type="match status" value="1"/>
</dbReference>
<protein>
    <submittedName>
        <fullName evidence="4">Saccharopine dehydrogenase C-terminal domain-containing protein</fullName>
    </submittedName>
</protein>
<reference evidence="5" key="1">
    <citation type="journal article" date="2019" name="Int. J. Syst. Evol. Microbiol.">
        <title>The Global Catalogue of Microorganisms (GCM) 10K type strain sequencing project: providing services to taxonomists for standard genome sequencing and annotation.</title>
        <authorList>
            <consortium name="The Broad Institute Genomics Platform"/>
            <consortium name="The Broad Institute Genome Sequencing Center for Infectious Disease"/>
            <person name="Wu L."/>
            <person name="Ma J."/>
        </authorList>
    </citation>
    <scope>NUCLEOTIDE SEQUENCE [LARGE SCALE GENOMIC DNA]</scope>
    <source>
        <strain evidence="5">JCM 31921</strain>
    </source>
</reference>
<accession>A0ABP8MNC9</accession>
<evidence type="ECO:0000259" key="3">
    <source>
        <dbReference type="Pfam" id="PF16653"/>
    </source>
</evidence>
<gene>
    <name evidence="4" type="ORF">GCM10023092_13040</name>
</gene>